<dbReference type="Proteomes" id="UP000288216">
    <property type="component" value="Unassembled WGS sequence"/>
</dbReference>
<gene>
    <name evidence="1" type="ORF">scyTo_0021688</name>
</gene>
<proteinExistence type="predicted"/>
<accession>A0A401QBE3</accession>
<dbReference type="EMBL" id="BFAA01019736">
    <property type="protein sequence ID" value="GCB82699.1"/>
    <property type="molecule type" value="Genomic_DNA"/>
</dbReference>
<evidence type="ECO:0000313" key="2">
    <source>
        <dbReference type="Proteomes" id="UP000288216"/>
    </source>
</evidence>
<evidence type="ECO:0000313" key="1">
    <source>
        <dbReference type="EMBL" id="GCB82699.1"/>
    </source>
</evidence>
<protein>
    <submittedName>
        <fullName evidence="1">Uncharacterized protein</fullName>
    </submittedName>
</protein>
<dbReference type="AlphaFoldDB" id="A0A401QBE3"/>
<reference evidence="1 2" key="1">
    <citation type="journal article" date="2018" name="Nat. Ecol. Evol.">
        <title>Shark genomes provide insights into elasmobranch evolution and the origin of vertebrates.</title>
        <authorList>
            <person name="Hara Y"/>
            <person name="Yamaguchi K"/>
            <person name="Onimaru K"/>
            <person name="Kadota M"/>
            <person name="Koyanagi M"/>
            <person name="Keeley SD"/>
            <person name="Tatsumi K"/>
            <person name="Tanaka K"/>
            <person name="Motone F"/>
            <person name="Kageyama Y"/>
            <person name="Nozu R"/>
            <person name="Adachi N"/>
            <person name="Nishimura O"/>
            <person name="Nakagawa R"/>
            <person name="Tanegashima C"/>
            <person name="Kiyatake I"/>
            <person name="Matsumoto R"/>
            <person name="Murakumo K"/>
            <person name="Nishida K"/>
            <person name="Terakita A"/>
            <person name="Kuratani S"/>
            <person name="Sato K"/>
            <person name="Hyodo S Kuraku.S."/>
        </authorList>
    </citation>
    <scope>NUCLEOTIDE SEQUENCE [LARGE SCALE GENOMIC DNA]</scope>
</reference>
<name>A0A401QBE3_SCYTO</name>
<keyword evidence="2" id="KW-1185">Reference proteome</keyword>
<organism evidence="1 2">
    <name type="scientific">Scyliorhinus torazame</name>
    <name type="common">Cloudy catshark</name>
    <name type="synonym">Catulus torazame</name>
    <dbReference type="NCBI Taxonomy" id="75743"/>
    <lineage>
        <taxon>Eukaryota</taxon>
        <taxon>Metazoa</taxon>
        <taxon>Chordata</taxon>
        <taxon>Craniata</taxon>
        <taxon>Vertebrata</taxon>
        <taxon>Chondrichthyes</taxon>
        <taxon>Elasmobranchii</taxon>
        <taxon>Galeomorphii</taxon>
        <taxon>Galeoidea</taxon>
        <taxon>Carcharhiniformes</taxon>
        <taxon>Scyliorhinidae</taxon>
        <taxon>Scyliorhinus</taxon>
    </lineage>
</organism>
<comment type="caution">
    <text evidence="1">The sequence shown here is derived from an EMBL/GenBank/DDBJ whole genome shotgun (WGS) entry which is preliminary data.</text>
</comment>
<sequence length="115" mass="13243">MRQLNEERQHFALLMKRRLAPRVNRWASLPQCPPKKPLRATYSTVNLSENKDTKTLVECPSEARSEVDITKSKLLKVSYSHFTAKFPKITCTCSHKKLLKRTSSLPNLQFAISDL</sequence>